<sequence length="47" mass="5371">MKVKVEKPVWCIAITFRDEENNGFVTLGGAGWESQVEWESQWSAMPV</sequence>
<organism evidence="1 2">
    <name type="scientific">Pseudomonas cannabina</name>
    <dbReference type="NCBI Taxonomy" id="86840"/>
    <lineage>
        <taxon>Bacteria</taxon>
        <taxon>Pseudomonadati</taxon>
        <taxon>Pseudomonadota</taxon>
        <taxon>Gammaproteobacteria</taxon>
        <taxon>Pseudomonadales</taxon>
        <taxon>Pseudomonadaceae</taxon>
        <taxon>Pseudomonas</taxon>
    </lineage>
</organism>
<protein>
    <submittedName>
        <fullName evidence="1">Uncharacterized protein</fullName>
    </submittedName>
</protein>
<dbReference type="EMBL" id="RBOW01001017">
    <property type="protein sequence ID" value="RMN17120.1"/>
    <property type="molecule type" value="Genomic_DNA"/>
</dbReference>
<dbReference type="AlphaFoldDB" id="A0A3M3K225"/>
<evidence type="ECO:0000313" key="2">
    <source>
        <dbReference type="Proteomes" id="UP000281372"/>
    </source>
</evidence>
<gene>
    <name evidence="1" type="ORF">ALQ64_03176</name>
</gene>
<evidence type="ECO:0000313" key="1">
    <source>
        <dbReference type="EMBL" id="RMN17120.1"/>
    </source>
</evidence>
<comment type="caution">
    <text evidence="1">The sequence shown here is derived from an EMBL/GenBank/DDBJ whole genome shotgun (WGS) entry which is preliminary data.</text>
</comment>
<accession>A0A3M3K225</accession>
<name>A0A3M3K225_PSECA</name>
<proteinExistence type="predicted"/>
<reference evidence="1 2" key="1">
    <citation type="submission" date="2018-08" db="EMBL/GenBank/DDBJ databases">
        <title>Recombination of ecologically and evolutionarily significant loci maintains genetic cohesion in the Pseudomonas syringae species complex.</title>
        <authorList>
            <person name="Dillon M."/>
            <person name="Thakur S."/>
            <person name="Almeida R.N.D."/>
            <person name="Weir B.S."/>
            <person name="Guttman D.S."/>
        </authorList>
    </citation>
    <scope>NUCLEOTIDE SEQUENCE [LARGE SCALE GENOMIC DNA]</scope>
    <source>
        <strain evidence="1 2">ICMP 2821</strain>
    </source>
</reference>
<dbReference type="Proteomes" id="UP000281372">
    <property type="component" value="Unassembled WGS sequence"/>
</dbReference>
<dbReference type="RefSeq" id="WP_183133498.1">
    <property type="nucleotide sequence ID" value="NZ_RBOW01001017.1"/>
</dbReference>